<organism evidence="9 10">
    <name type="scientific">Mugilogobius chulae</name>
    <name type="common">yellowstripe goby</name>
    <dbReference type="NCBI Taxonomy" id="88201"/>
    <lineage>
        <taxon>Eukaryota</taxon>
        <taxon>Metazoa</taxon>
        <taxon>Chordata</taxon>
        <taxon>Craniata</taxon>
        <taxon>Vertebrata</taxon>
        <taxon>Euteleostomi</taxon>
        <taxon>Actinopterygii</taxon>
        <taxon>Neopterygii</taxon>
        <taxon>Teleostei</taxon>
        <taxon>Neoteleostei</taxon>
        <taxon>Acanthomorphata</taxon>
        <taxon>Gobiaria</taxon>
        <taxon>Gobiiformes</taxon>
        <taxon>Gobioidei</taxon>
        <taxon>Gobiidae</taxon>
        <taxon>Gobionellinae</taxon>
        <taxon>Mugilogobius</taxon>
    </lineage>
</organism>
<dbReference type="SUPFAM" id="SSF56112">
    <property type="entry name" value="Protein kinase-like (PK-like)"/>
    <property type="match status" value="1"/>
</dbReference>
<dbReference type="AlphaFoldDB" id="A0AAW0PFV5"/>
<evidence type="ECO:0000256" key="4">
    <source>
        <dbReference type="ARBA" id="ARBA00022777"/>
    </source>
</evidence>
<dbReference type="PANTHER" id="PTHR24058:SF17">
    <property type="entry name" value="HOMEODOMAIN INTERACTING PROTEIN KINASE, ISOFORM D"/>
    <property type="match status" value="1"/>
</dbReference>
<evidence type="ECO:0000256" key="5">
    <source>
        <dbReference type="ARBA" id="ARBA00022840"/>
    </source>
</evidence>
<gene>
    <name evidence="9" type="ORF">WMY93_007377</name>
</gene>
<name>A0AAW0PFV5_9GOBI</name>
<evidence type="ECO:0000256" key="2">
    <source>
        <dbReference type="ARBA" id="ARBA00022679"/>
    </source>
</evidence>
<reference evidence="10" key="1">
    <citation type="submission" date="2024-04" db="EMBL/GenBank/DDBJ databases">
        <title>Salinicola lusitanus LLJ914,a marine bacterium isolated from the Okinawa Trough.</title>
        <authorList>
            <person name="Li J."/>
        </authorList>
    </citation>
    <scope>NUCLEOTIDE SEQUENCE [LARGE SCALE GENOMIC DNA]</scope>
</reference>
<dbReference type="InterPro" id="IPR050494">
    <property type="entry name" value="Ser_Thr_dual-spec_kinase"/>
</dbReference>
<evidence type="ECO:0000256" key="1">
    <source>
        <dbReference type="ARBA" id="ARBA00022527"/>
    </source>
</evidence>
<evidence type="ECO:0000256" key="7">
    <source>
        <dbReference type="RuleBase" id="RU000304"/>
    </source>
</evidence>
<evidence type="ECO:0000256" key="6">
    <source>
        <dbReference type="PROSITE-ProRule" id="PRU10141"/>
    </source>
</evidence>
<dbReference type="PROSITE" id="PS00107">
    <property type="entry name" value="PROTEIN_KINASE_ATP"/>
    <property type="match status" value="1"/>
</dbReference>
<accession>A0AAW0PFV5</accession>
<dbReference type="SMART" id="SM00220">
    <property type="entry name" value="S_TKc"/>
    <property type="match status" value="1"/>
</dbReference>
<evidence type="ECO:0000313" key="10">
    <source>
        <dbReference type="Proteomes" id="UP001460270"/>
    </source>
</evidence>
<proteinExistence type="inferred from homology"/>
<comment type="similarity">
    <text evidence="7">Belongs to the protein kinase superfamily.</text>
</comment>
<dbReference type="EMBL" id="JBBPFD010000005">
    <property type="protein sequence ID" value="KAK7925067.1"/>
    <property type="molecule type" value="Genomic_DNA"/>
</dbReference>
<protein>
    <recommendedName>
        <fullName evidence="8">Protein kinase domain-containing protein</fullName>
    </recommendedName>
</protein>
<dbReference type="GO" id="GO:0005737">
    <property type="term" value="C:cytoplasm"/>
    <property type="evidence" value="ECO:0007669"/>
    <property type="project" value="TreeGrafter"/>
</dbReference>
<comment type="caution">
    <text evidence="9">The sequence shown here is derived from an EMBL/GenBank/DDBJ whole genome shotgun (WGS) entry which is preliminary data.</text>
</comment>
<keyword evidence="4" id="KW-0418">Kinase</keyword>
<keyword evidence="1 7" id="KW-0723">Serine/threonine-protein kinase</keyword>
<dbReference type="GO" id="GO:0004713">
    <property type="term" value="F:protein tyrosine kinase activity"/>
    <property type="evidence" value="ECO:0007669"/>
    <property type="project" value="TreeGrafter"/>
</dbReference>
<dbReference type="InterPro" id="IPR000719">
    <property type="entry name" value="Prot_kinase_dom"/>
</dbReference>
<evidence type="ECO:0000256" key="3">
    <source>
        <dbReference type="ARBA" id="ARBA00022741"/>
    </source>
</evidence>
<dbReference type="GO" id="GO:0005524">
    <property type="term" value="F:ATP binding"/>
    <property type="evidence" value="ECO:0007669"/>
    <property type="project" value="UniProtKB-UniRule"/>
</dbReference>
<dbReference type="GO" id="GO:0004674">
    <property type="term" value="F:protein serine/threonine kinase activity"/>
    <property type="evidence" value="ECO:0007669"/>
    <property type="project" value="UniProtKB-KW"/>
</dbReference>
<dbReference type="Pfam" id="PF00069">
    <property type="entry name" value="Pkinase"/>
    <property type="match status" value="1"/>
</dbReference>
<feature type="binding site" evidence="6">
    <location>
        <position position="75"/>
    </location>
    <ligand>
        <name>ATP</name>
        <dbReference type="ChEBI" id="CHEBI:30616"/>
    </ligand>
</feature>
<keyword evidence="5 6" id="KW-0067">ATP-binding</keyword>
<dbReference type="InterPro" id="IPR011009">
    <property type="entry name" value="Kinase-like_dom_sf"/>
</dbReference>
<dbReference type="Proteomes" id="UP001460270">
    <property type="component" value="Unassembled WGS sequence"/>
</dbReference>
<sequence>MVKRESYQNPVIKCSHAASSDSSYERFLQDGQVAVGDTIVSTTERYKVEQILGSGSFGLVSLCHKSSTNQKVALKMITDYDDPAEEADMLKLLMEKGGASAHIVEWFGSFDFKSHIVHEFEHLDMSLYDYITEYGPLQLKDVRPIVHQLGSALSFLKALGIVHTDLKPDNIMMVDTVSRPFQVKVIDFGLARHVSAMQHFPRVQPRHTELQRFS</sequence>
<dbReference type="PANTHER" id="PTHR24058">
    <property type="entry name" value="DUAL SPECIFICITY PROTEIN KINASE"/>
    <property type="match status" value="1"/>
</dbReference>
<keyword evidence="10" id="KW-1185">Reference proteome</keyword>
<dbReference type="GO" id="GO:0005634">
    <property type="term" value="C:nucleus"/>
    <property type="evidence" value="ECO:0007669"/>
    <property type="project" value="TreeGrafter"/>
</dbReference>
<dbReference type="InterPro" id="IPR017441">
    <property type="entry name" value="Protein_kinase_ATP_BS"/>
</dbReference>
<feature type="domain" description="Protein kinase" evidence="8">
    <location>
        <begin position="46"/>
        <end position="214"/>
    </location>
</feature>
<keyword evidence="3 6" id="KW-0547">Nucleotide-binding</keyword>
<dbReference type="PROSITE" id="PS50011">
    <property type="entry name" value="PROTEIN_KINASE_DOM"/>
    <property type="match status" value="1"/>
</dbReference>
<keyword evidence="2" id="KW-0808">Transferase</keyword>
<evidence type="ECO:0000259" key="8">
    <source>
        <dbReference type="PROSITE" id="PS50011"/>
    </source>
</evidence>
<dbReference type="InterPro" id="IPR008271">
    <property type="entry name" value="Ser/Thr_kinase_AS"/>
</dbReference>
<evidence type="ECO:0000313" key="9">
    <source>
        <dbReference type="EMBL" id="KAK7925067.1"/>
    </source>
</evidence>
<dbReference type="Gene3D" id="1.10.510.10">
    <property type="entry name" value="Transferase(Phosphotransferase) domain 1"/>
    <property type="match status" value="1"/>
</dbReference>
<dbReference type="PROSITE" id="PS00108">
    <property type="entry name" value="PROTEIN_KINASE_ST"/>
    <property type="match status" value="1"/>
</dbReference>